<reference evidence="1 2" key="1">
    <citation type="submission" date="2020-08" db="EMBL/GenBank/DDBJ databases">
        <title>Genomic Encyclopedia of Type Strains, Phase IV (KMG-IV): sequencing the most valuable type-strain genomes for metagenomic binning, comparative biology and taxonomic classification.</title>
        <authorList>
            <person name="Goeker M."/>
        </authorList>
    </citation>
    <scope>NUCLEOTIDE SEQUENCE [LARGE SCALE GENOMIC DNA]</scope>
    <source>
        <strain evidence="1 2">YC6886</strain>
    </source>
</reference>
<protein>
    <submittedName>
        <fullName evidence="1">Uncharacterized protein</fullName>
    </submittedName>
</protein>
<name>A0A840UWX7_9BACT</name>
<gene>
    <name evidence="1" type="ORF">HNR46_000885</name>
</gene>
<dbReference type="Proteomes" id="UP000557717">
    <property type="component" value="Unassembled WGS sequence"/>
</dbReference>
<dbReference type="AlphaFoldDB" id="A0A840UWX7"/>
<dbReference type="RefSeq" id="WP_184016143.1">
    <property type="nucleotide sequence ID" value="NZ_JACHFD010000003.1"/>
</dbReference>
<keyword evidence="2" id="KW-1185">Reference proteome</keyword>
<accession>A0A840UWX7</accession>
<sequence>MEPLPPAIKDDNFPTDIDDRESNANFKNFVVEMPLTYAWASGTIPQTITSAKQIRPGVLLVKMRDLMFGGNGYGLFIFGRDPALMDWTKPVWMQSWNGLASDLDSAERRLGSNNMDVAIVVHPDAPPPERLATPEELK</sequence>
<comment type="caution">
    <text evidence="1">The sequence shown here is derived from an EMBL/GenBank/DDBJ whole genome shotgun (WGS) entry which is preliminary data.</text>
</comment>
<proteinExistence type="predicted"/>
<dbReference type="EMBL" id="JACHFD010000003">
    <property type="protein sequence ID" value="MBB5350657.1"/>
    <property type="molecule type" value="Genomic_DNA"/>
</dbReference>
<evidence type="ECO:0000313" key="1">
    <source>
        <dbReference type="EMBL" id="MBB5350657.1"/>
    </source>
</evidence>
<organism evidence="1 2">
    <name type="scientific">Haloferula luteola</name>
    <dbReference type="NCBI Taxonomy" id="595692"/>
    <lineage>
        <taxon>Bacteria</taxon>
        <taxon>Pseudomonadati</taxon>
        <taxon>Verrucomicrobiota</taxon>
        <taxon>Verrucomicrobiia</taxon>
        <taxon>Verrucomicrobiales</taxon>
        <taxon>Verrucomicrobiaceae</taxon>
        <taxon>Haloferula</taxon>
    </lineage>
</organism>
<evidence type="ECO:0000313" key="2">
    <source>
        <dbReference type="Proteomes" id="UP000557717"/>
    </source>
</evidence>